<proteinExistence type="inferred from homology"/>
<dbReference type="PANTHER" id="PTHR43491:SF1">
    <property type="entry name" value="UDP-N-ACETYL-D-MANNOSAMINE DEHYDROGENASE"/>
    <property type="match status" value="1"/>
</dbReference>
<dbReference type="Proteomes" id="UP000647172">
    <property type="component" value="Unassembled WGS sequence"/>
</dbReference>
<evidence type="ECO:0000256" key="2">
    <source>
        <dbReference type="ARBA" id="ARBA00023027"/>
    </source>
</evidence>
<feature type="compositionally biased region" description="Polar residues" evidence="4">
    <location>
        <begin position="14"/>
        <end position="26"/>
    </location>
</feature>
<dbReference type="InterPro" id="IPR008927">
    <property type="entry name" value="6-PGluconate_DH-like_C_sf"/>
</dbReference>
<dbReference type="SUPFAM" id="SSF51735">
    <property type="entry name" value="NAD(P)-binding Rossmann-fold domains"/>
    <property type="match status" value="1"/>
</dbReference>
<keyword evidence="1" id="KW-0560">Oxidoreductase</keyword>
<evidence type="ECO:0000256" key="4">
    <source>
        <dbReference type="SAM" id="MobiDB-lite"/>
    </source>
</evidence>
<dbReference type="InterPro" id="IPR036220">
    <property type="entry name" value="UDP-Glc/GDP-Man_DH_C_sf"/>
</dbReference>
<dbReference type="PIRSF" id="PIRSF500136">
    <property type="entry name" value="UDP_ManNAc_DH"/>
    <property type="match status" value="1"/>
</dbReference>
<reference evidence="6" key="1">
    <citation type="submission" date="2021-01" db="EMBL/GenBank/DDBJ databases">
        <title>Whole genome shotgun sequence of Actinoplanes nipponensis NBRC 14063.</title>
        <authorList>
            <person name="Komaki H."/>
            <person name="Tamura T."/>
        </authorList>
    </citation>
    <scope>NUCLEOTIDE SEQUENCE</scope>
    <source>
        <strain evidence="6">NBRC 14063</strain>
    </source>
</reference>
<dbReference type="Gene3D" id="3.40.50.720">
    <property type="entry name" value="NAD(P)-binding Rossmann-like Domain"/>
    <property type="match status" value="2"/>
</dbReference>
<feature type="region of interest" description="Disordered" evidence="4">
    <location>
        <begin position="1"/>
        <end position="35"/>
    </location>
</feature>
<comment type="similarity">
    <text evidence="3">Belongs to the UDP-glucose/GDP-mannose dehydrogenase family.</text>
</comment>
<name>A0A919JHK3_9ACTN</name>
<dbReference type="InterPro" id="IPR001732">
    <property type="entry name" value="UDP-Glc/GDP-Man_DH_N"/>
</dbReference>
<dbReference type="SUPFAM" id="SSF52413">
    <property type="entry name" value="UDP-glucose/GDP-mannose dehydrogenase C-terminal domain"/>
    <property type="match status" value="1"/>
</dbReference>
<dbReference type="Pfam" id="PF00984">
    <property type="entry name" value="UDPG_MGDP_dh"/>
    <property type="match status" value="1"/>
</dbReference>
<dbReference type="PANTHER" id="PTHR43491">
    <property type="entry name" value="UDP-N-ACETYL-D-MANNOSAMINE DEHYDROGENASE"/>
    <property type="match status" value="1"/>
</dbReference>
<keyword evidence="7" id="KW-1185">Reference proteome</keyword>
<sequence length="456" mass="49634">MLTADKARRRRDSSMATGNQLQNVGQRTEKADRQSAPAFRYRTAVVGLGYVGLPTALALHSAGHEVLGLDVSDARLGDIRTGRVDLLPSDHNRLAEAIGDEGRFDLVADASRLAEADTVLICVPTPIDHHLLPDLSPLAAACRTVVAQAVPGQTLVLTSTTYVGCTRDMLVEPLRRRGLVVGSDVFVAFAPERIDPGNDKHVQRQVPRVVGGVTDECVRRTRRVLEDCASFVYPVSSVETAELTKLYENTFRAVNISLANEFADISRGLGLDVTEVIDAAATKPYGFMAFYPGPGVGGHCIPCDPHYLLWQLRADRVSAPLIEATMQLVAGRPGKVVQRALEILADRGRALRGARILILGVAYKPGIADVRESPALEIIDRLRAAGAEVSYADDFIPSLVTSDGELRRTEQPETMEWELVLAHTLHPGADVSWLSRVPAVLDATYRLREFDNRAIL</sequence>
<dbReference type="NCBIfam" id="TIGR03026">
    <property type="entry name" value="NDP-sugDHase"/>
    <property type="match status" value="1"/>
</dbReference>
<dbReference type="Pfam" id="PF03721">
    <property type="entry name" value="UDPG_MGDP_dh_N"/>
    <property type="match status" value="1"/>
</dbReference>
<dbReference type="GO" id="GO:0051287">
    <property type="term" value="F:NAD binding"/>
    <property type="evidence" value="ECO:0007669"/>
    <property type="project" value="InterPro"/>
</dbReference>
<dbReference type="AlphaFoldDB" id="A0A919JHK3"/>
<dbReference type="InterPro" id="IPR036291">
    <property type="entry name" value="NAD(P)-bd_dom_sf"/>
</dbReference>
<gene>
    <name evidence="6" type="ORF">Ani05nite_31410</name>
</gene>
<comment type="caution">
    <text evidence="6">The sequence shown here is derived from an EMBL/GenBank/DDBJ whole genome shotgun (WGS) entry which is preliminary data.</text>
</comment>
<evidence type="ECO:0000313" key="6">
    <source>
        <dbReference type="EMBL" id="GIE49607.1"/>
    </source>
</evidence>
<dbReference type="EMBL" id="BOMQ01000036">
    <property type="protein sequence ID" value="GIE49607.1"/>
    <property type="molecule type" value="Genomic_DNA"/>
</dbReference>
<protein>
    <submittedName>
        <fullName evidence="6">Nucleotide sugar dehydrogenase</fullName>
    </submittedName>
</protein>
<dbReference type="GO" id="GO:0000271">
    <property type="term" value="P:polysaccharide biosynthetic process"/>
    <property type="evidence" value="ECO:0007669"/>
    <property type="project" value="InterPro"/>
</dbReference>
<evidence type="ECO:0000313" key="7">
    <source>
        <dbReference type="Proteomes" id="UP000647172"/>
    </source>
</evidence>
<dbReference type="InterPro" id="IPR028359">
    <property type="entry name" value="UDP_ManNAc/GlcNAc_DH"/>
</dbReference>
<accession>A0A919JHK3</accession>
<dbReference type="InterPro" id="IPR017476">
    <property type="entry name" value="UDP-Glc/GDP-Man"/>
</dbReference>
<evidence type="ECO:0000259" key="5">
    <source>
        <dbReference type="SMART" id="SM00984"/>
    </source>
</evidence>
<evidence type="ECO:0000256" key="1">
    <source>
        <dbReference type="ARBA" id="ARBA00023002"/>
    </source>
</evidence>
<evidence type="ECO:0000256" key="3">
    <source>
        <dbReference type="PIRNR" id="PIRNR000124"/>
    </source>
</evidence>
<feature type="domain" description="UDP-glucose/GDP-mannose dehydrogenase C-terminal" evidence="5">
    <location>
        <begin position="357"/>
        <end position="449"/>
    </location>
</feature>
<dbReference type="SMART" id="SM00984">
    <property type="entry name" value="UDPG_MGDP_dh_C"/>
    <property type="match status" value="1"/>
</dbReference>
<dbReference type="InterPro" id="IPR014026">
    <property type="entry name" value="UDP-Glc/GDP-Man_DH_dimer"/>
</dbReference>
<dbReference type="GO" id="GO:0016616">
    <property type="term" value="F:oxidoreductase activity, acting on the CH-OH group of donors, NAD or NADP as acceptor"/>
    <property type="evidence" value="ECO:0007669"/>
    <property type="project" value="InterPro"/>
</dbReference>
<dbReference type="PIRSF" id="PIRSF000124">
    <property type="entry name" value="UDPglc_GDPman_dh"/>
    <property type="match status" value="1"/>
</dbReference>
<keyword evidence="2" id="KW-0520">NAD</keyword>
<dbReference type="Pfam" id="PF03720">
    <property type="entry name" value="UDPG_MGDP_dh_C"/>
    <property type="match status" value="1"/>
</dbReference>
<dbReference type="InterPro" id="IPR014027">
    <property type="entry name" value="UDP-Glc/GDP-Man_DH_C"/>
</dbReference>
<dbReference type="SUPFAM" id="SSF48179">
    <property type="entry name" value="6-phosphogluconate dehydrogenase C-terminal domain-like"/>
    <property type="match status" value="1"/>
</dbReference>
<organism evidence="6 7">
    <name type="scientific">Actinoplanes nipponensis</name>
    <dbReference type="NCBI Taxonomy" id="135950"/>
    <lineage>
        <taxon>Bacteria</taxon>
        <taxon>Bacillati</taxon>
        <taxon>Actinomycetota</taxon>
        <taxon>Actinomycetes</taxon>
        <taxon>Micromonosporales</taxon>
        <taxon>Micromonosporaceae</taxon>
        <taxon>Actinoplanes</taxon>
    </lineage>
</organism>
<dbReference type="GO" id="GO:0016628">
    <property type="term" value="F:oxidoreductase activity, acting on the CH-CH group of donors, NAD or NADP as acceptor"/>
    <property type="evidence" value="ECO:0007669"/>
    <property type="project" value="InterPro"/>
</dbReference>